<dbReference type="EMBL" id="BMQB01000009">
    <property type="protein sequence ID" value="GGK05014.1"/>
    <property type="molecule type" value="Genomic_DNA"/>
</dbReference>
<evidence type="ECO:0000256" key="1">
    <source>
        <dbReference type="SAM" id="MobiDB-lite"/>
    </source>
</evidence>
<feature type="compositionally biased region" description="Basic and acidic residues" evidence="1">
    <location>
        <begin position="17"/>
        <end position="31"/>
    </location>
</feature>
<organism evidence="2 3">
    <name type="scientific">Pilimelia anulata</name>
    <dbReference type="NCBI Taxonomy" id="53371"/>
    <lineage>
        <taxon>Bacteria</taxon>
        <taxon>Bacillati</taxon>
        <taxon>Actinomycetota</taxon>
        <taxon>Actinomycetes</taxon>
        <taxon>Micromonosporales</taxon>
        <taxon>Micromonosporaceae</taxon>
        <taxon>Pilimelia</taxon>
    </lineage>
</organism>
<comment type="caution">
    <text evidence="2">The sequence shown here is derived from an EMBL/GenBank/DDBJ whole genome shotgun (WGS) entry which is preliminary data.</text>
</comment>
<evidence type="ECO:0008006" key="4">
    <source>
        <dbReference type="Google" id="ProtNLM"/>
    </source>
</evidence>
<accession>A0A8J3BFE4</accession>
<dbReference type="AlphaFoldDB" id="A0A8J3BFE4"/>
<proteinExistence type="predicted"/>
<name>A0A8J3BFE4_9ACTN</name>
<keyword evidence="3" id="KW-1185">Reference proteome</keyword>
<feature type="region of interest" description="Disordered" evidence="1">
    <location>
        <begin position="1"/>
        <end position="35"/>
    </location>
</feature>
<dbReference type="Proteomes" id="UP000649739">
    <property type="component" value="Unassembled WGS sequence"/>
</dbReference>
<evidence type="ECO:0000313" key="3">
    <source>
        <dbReference type="Proteomes" id="UP000649739"/>
    </source>
</evidence>
<sequence>MAHGWSFAFDDAAGVEAQRHGGPAERGRDRPTMGTPFRWATSRVGGISEATAAVVIRVRVPLGHQSVYITATGVRTTHYSNALMENFFSILKTEVPPLSRSLLIMV</sequence>
<gene>
    <name evidence="2" type="ORF">GCM10010123_38690</name>
</gene>
<protein>
    <recommendedName>
        <fullName evidence="4">Transposase</fullName>
    </recommendedName>
</protein>
<reference evidence="2" key="1">
    <citation type="journal article" date="2014" name="Int. J. Syst. Evol. Microbiol.">
        <title>Complete genome sequence of Corynebacterium casei LMG S-19264T (=DSM 44701T), isolated from a smear-ripened cheese.</title>
        <authorList>
            <consortium name="US DOE Joint Genome Institute (JGI-PGF)"/>
            <person name="Walter F."/>
            <person name="Albersmeier A."/>
            <person name="Kalinowski J."/>
            <person name="Ruckert C."/>
        </authorList>
    </citation>
    <scope>NUCLEOTIDE SEQUENCE</scope>
    <source>
        <strain evidence="2">JCM 3090</strain>
    </source>
</reference>
<reference evidence="2" key="2">
    <citation type="submission" date="2020-09" db="EMBL/GenBank/DDBJ databases">
        <authorList>
            <person name="Sun Q."/>
            <person name="Ohkuma M."/>
        </authorList>
    </citation>
    <scope>NUCLEOTIDE SEQUENCE</scope>
    <source>
        <strain evidence="2">JCM 3090</strain>
    </source>
</reference>
<evidence type="ECO:0000313" key="2">
    <source>
        <dbReference type="EMBL" id="GGK05014.1"/>
    </source>
</evidence>